<reference evidence="2 3" key="1">
    <citation type="journal article" date="2021" name="BMC Biol.">
        <title>Horizontally acquired antibacterial genes associated with adaptive radiation of ladybird beetles.</title>
        <authorList>
            <person name="Li H.S."/>
            <person name="Tang X.F."/>
            <person name="Huang Y.H."/>
            <person name="Xu Z.Y."/>
            <person name="Chen M.L."/>
            <person name="Du X.Y."/>
            <person name="Qiu B.Y."/>
            <person name="Chen P.T."/>
            <person name="Zhang W."/>
            <person name="Slipinski A."/>
            <person name="Escalona H.E."/>
            <person name="Waterhouse R.M."/>
            <person name="Zwick A."/>
            <person name="Pang H."/>
        </authorList>
    </citation>
    <scope>NUCLEOTIDE SEQUENCE [LARGE SCALE GENOMIC DNA]</scope>
    <source>
        <strain evidence="2">SYSU2018</strain>
    </source>
</reference>
<accession>A0ABD2N8M3</accession>
<keyword evidence="3" id="KW-1185">Reference proteome</keyword>
<evidence type="ECO:0000313" key="3">
    <source>
        <dbReference type="Proteomes" id="UP001516400"/>
    </source>
</evidence>
<feature type="region of interest" description="Disordered" evidence="1">
    <location>
        <begin position="19"/>
        <end position="62"/>
    </location>
</feature>
<protein>
    <submittedName>
        <fullName evidence="2">Uncharacterized protein</fullName>
    </submittedName>
</protein>
<dbReference type="EMBL" id="JABFTP020000083">
    <property type="protein sequence ID" value="KAL3275098.1"/>
    <property type="molecule type" value="Genomic_DNA"/>
</dbReference>
<dbReference type="AlphaFoldDB" id="A0ABD2N8M3"/>
<comment type="caution">
    <text evidence="2">The sequence shown here is derived from an EMBL/GenBank/DDBJ whole genome shotgun (WGS) entry which is preliminary data.</text>
</comment>
<sequence length="107" mass="12275">MMQKIRKYFGRTCKKFGVAESEDDEEIDGGREPTAGTSGNQENTHLRTTKSQKHECEAQKREKARNAGLSYVSSGGQTVAGKLYQNFDCECKRKRQFQHFLEAEQFF</sequence>
<dbReference type="Proteomes" id="UP001516400">
    <property type="component" value="Unassembled WGS sequence"/>
</dbReference>
<feature type="compositionally biased region" description="Basic and acidic residues" evidence="1">
    <location>
        <begin position="52"/>
        <end position="62"/>
    </location>
</feature>
<proteinExistence type="predicted"/>
<evidence type="ECO:0000256" key="1">
    <source>
        <dbReference type="SAM" id="MobiDB-lite"/>
    </source>
</evidence>
<name>A0ABD2N8M3_9CUCU</name>
<evidence type="ECO:0000313" key="2">
    <source>
        <dbReference type="EMBL" id="KAL3275098.1"/>
    </source>
</evidence>
<organism evidence="2 3">
    <name type="scientific">Cryptolaemus montrouzieri</name>
    <dbReference type="NCBI Taxonomy" id="559131"/>
    <lineage>
        <taxon>Eukaryota</taxon>
        <taxon>Metazoa</taxon>
        <taxon>Ecdysozoa</taxon>
        <taxon>Arthropoda</taxon>
        <taxon>Hexapoda</taxon>
        <taxon>Insecta</taxon>
        <taxon>Pterygota</taxon>
        <taxon>Neoptera</taxon>
        <taxon>Endopterygota</taxon>
        <taxon>Coleoptera</taxon>
        <taxon>Polyphaga</taxon>
        <taxon>Cucujiformia</taxon>
        <taxon>Coccinelloidea</taxon>
        <taxon>Coccinellidae</taxon>
        <taxon>Scymninae</taxon>
        <taxon>Scymnini</taxon>
        <taxon>Cryptolaemus</taxon>
    </lineage>
</organism>
<gene>
    <name evidence="2" type="ORF">HHI36_019869</name>
</gene>